<protein>
    <submittedName>
        <fullName evidence="1">Uncharacterized protein</fullName>
    </submittedName>
</protein>
<gene>
    <name evidence="1" type="ORF">EV182_007359</name>
</gene>
<accession>A0ACC1H7N4</accession>
<organism evidence="1 2">
    <name type="scientific">Spiromyces aspiralis</name>
    <dbReference type="NCBI Taxonomy" id="68401"/>
    <lineage>
        <taxon>Eukaryota</taxon>
        <taxon>Fungi</taxon>
        <taxon>Fungi incertae sedis</taxon>
        <taxon>Zoopagomycota</taxon>
        <taxon>Kickxellomycotina</taxon>
        <taxon>Kickxellomycetes</taxon>
        <taxon>Kickxellales</taxon>
        <taxon>Kickxellaceae</taxon>
        <taxon>Spiromyces</taxon>
    </lineage>
</organism>
<reference evidence="1" key="1">
    <citation type="submission" date="2022-06" db="EMBL/GenBank/DDBJ databases">
        <title>Phylogenomic reconstructions and comparative analyses of Kickxellomycotina fungi.</title>
        <authorList>
            <person name="Reynolds N.K."/>
            <person name="Stajich J.E."/>
            <person name="Barry K."/>
            <person name="Grigoriev I.V."/>
            <person name="Crous P."/>
            <person name="Smith M.E."/>
        </authorList>
    </citation>
    <scope>NUCLEOTIDE SEQUENCE</scope>
    <source>
        <strain evidence="1">RSA 2271</strain>
    </source>
</reference>
<name>A0ACC1H7N4_9FUNG</name>
<proteinExistence type="predicted"/>
<dbReference type="EMBL" id="JAMZIH010008516">
    <property type="protein sequence ID" value="KAJ1671953.1"/>
    <property type="molecule type" value="Genomic_DNA"/>
</dbReference>
<dbReference type="Proteomes" id="UP001145114">
    <property type="component" value="Unassembled WGS sequence"/>
</dbReference>
<feature type="non-terminal residue" evidence="1">
    <location>
        <position position="1"/>
    </location>
</feature>
<evidence type="ECO:0000313" key="1">
    <source>
        <dbReference type="EMBL" id="KAJ1671953.1"/>
    </source>
</evidence>
<keyword evidence="2" id="KW-1185">Reference proteome</keyword>
<sequence>WQKWDPTWLLGSQFTGKTLGMVGLGRIGTAVASRLKPFGFSRILYYGSRPHPERADSLGAEFTASFDELLSESDVICICCALTNKTHHMFDRRAFQKMKPTAILVNSARGPIVHQDDLVSALNAGEIGGVGTDVTDPEPIAPDHPLVHHPRAVVFPHLGSATEETRTLMANMAIDNALAGIFGRPLRAPIN</sequence>
<comment type="caution">
    <text evidence="1">The sequence shown here is derived from an EMBL/GenBank/DDBJ whole genome shotgun (WGS) entry which is preliminary data.</text>
</comment>
<evidence type="ECO:0000313" key="2">
    <source>
        <dbReference type="Proteomes" id="UP001145114"/>
    </source>
</evidence>